<evidence type="ECO:0000259" key="4">
    <source>
        <dbReference type="Pfam" id="PF00775"/>
    </source>
</evidence>
<dbReference type="PANTHER" id="PTHR33711:SF9">
    <property type="entry name" value="PROTOCATECHUATE 3,4-DIOXYGENASE ALPHA CHAIN"/>
    <property type="match status" value="1"/>
</dbReference>
<dbReference type="PANTHER" id="PTHR33711">
    <property type="entry name" value="DIOXYGENASE, PUTATIVE (AFU_ORTHOLOGUE AFUA_2G02910)-RELATED"/>
    <property type="match status" value="1"/>
</dbReference>
<keyword evidence="2 5" id="KW-0223">Dioxygenase</keyword>
<dbReference type="CDD" id="cd03463">
    <property type="entry name" value="3_4-PCD_alpha"/>
    <property type="match status" value="1"/>
</dbReference>
<evidence type="ECO:0000256" key="1">
    <source>
        <dbReference type="ARBA" id="ARBA00007825"/>
    </source>
</evidence>
<dbReference type="RefSeq" id="WP_072481045.1">
    <property type="nucleotide sequence ID" value="NZ_FPJG01000006.1"/>
</dbReference>
<evidence type="ECO:0000256" key="2">
    <source>
        <dbReference type="ARBA" id="ARBA00022964"/>
    </source>
</evidence>
<proteinExistence type="inferred from homology"/>
<dbReference type="GO" id="GO:0018578">
    <property type="term" value="F:protocatechuate 3,4-dioxygenase activity"/>
    <property type="evidence" value="ECO:0007669"/>
    <property type="project" value="InterPro"/>
</dbReference>
<dbReference type="InterPro" id="IPR012786">
    <property type="entry name" value="Protocat_dOase_a"/>
</dbReference>
<dbReference type="InterPro" id="IPR050770">
    <property type="entry name" value="Intradiol_RC_Dioxygenase"/>
</dbReference>
<evidence type="ECO:0000313" key="6">
    <source>
        <dbReference type="Proteomes" id="UP000182740"/>
    </source>
</evidence>
<sequence length="184" mass="19688">MPKLLPTPSQTVGPYLSIGLPWPDGPYVVPEGTAGAFWIRGVVRDGNGDPVPDAMIETWQADPDGGFCHPDDPRGATSGEFRGFGRCPTEADGTYGILTLLPGVVPGAGGAVQAPHIDVSVFARGLLNRCVTRIYFEDQDNSADPVLATVPEERRGTLIAAKTEDGYRFDVRLQGDGETVFFRV</sequence>
<dbReference type="STRING" id="546364.SAMN04489730_7949"/>
<keyword evidence="6" id="KW-1185">Reference proteome</keyword>
<organism evidence="5 6">
    <name type="scientific">Amycolatopsis australiensis</name>
    <dbReference type="NCBI Taxonomy" id="546364"/>
    <lineage>
        <taxon>Bacteria</taxon>
        <taxon>Bacillati</taxon>
        <taxon>Actinomycetota</taxon>
        <taxon>Actinomycetes</taxon>
        <taxon>Pseudonocardiales</taxon>
        <taxon>Pseudonocardiaceae</taxon>
        <taxon>Amycolatopsis</taxon>
    </lineage>
</organism>
<dbReference type="AlphaFoldDB" id="A0A1K1T4F6"/>
<dbReference type="Proteomes" id="UP000182740">
    <property type="component" value="Unassembled WGS sequence"/>
</dbReference>
<dbReference type="InterPro" id="IPR015889">
    <property type="entry name" value="Intradiol_dOase_core"/>
</dbReference>
<dbReference type="OrthoDB" id="4417174at2"/>
<keyword evidence="3" id="KW-0560">Oxidoreductase</keyword>
<dbReference type="EMBL" id="FPJG01000006">
    <property type="protein sequence ID" value="SFW91398.1"/>
    <property type="molecule type" value="Genomic_DNA"/>
</dbReference>
<comment type="similarity">
    <text evidence="1">Belongs to the intradiol ring-cleavage dioxygenase family.</text>
</comment>
<protein>
    <submittedName>
        <fullName evidence="5">Protocatechuate 3,4-dioxygenase, alpha subunit</fullName>
    </submittedName>
</protein>
<evidence type="ECO:0000256" key="3">
    <source>
        <dbReference type="ARBA" id="ARBA00023002"/>
    </source>
</evidence>
<accession>A0A1K1T4F6</accession>
<dbReference type="InterPro" id="IPR000627">
    <property type="entry name" value="Intradiol_dOase_C"/>
</dbReference>
<feature type="domain" description="Intradiol ring-cleavage dioxygenases" evidence="4">
    <location>
        <begin position="38"/>
        <end position="175"/>
    </location>
</feature>
<dbReference type="SUPFAM" id="SSF49482">
    <property type="entry name" value="Aromatic compound dioxygenase"/>
    <property type="match status" value="1"/>
</dbReference>
<dbReference type="NCBIfam" id="TIGR02423">
    <property type="entry name" value="protocat_alph"/>
    <property type="match status" value="1"/>
</dbReference>
<dbReference type="Gene3D" id="2.60.130.10">
    <property type="entry name" value="Aromatic compound dioxygenase"/>
    <property type="match status" value="1"/>
</dbReference>
<name>A0A1K1T4F6_9PSEU</name>
<dbReference type="GO" id="GO:0008199">
    <property type="term" value="F:ferric iron binding"/>
    <property type="evidence" value="ECO:0007669"/>
    <property type="project" value="InterPro"/>
</dbReference>
<reference evidence="6" key="1">
    <citation type="submission" date="2016-11" db="EMBL/GenBank/DDBJ databases">
        <authorList>
            <person name="Varghese N."/>
            <person name="Submissions S."/>
        </authorList>
    </citation>
    <scope>NUCLEOTIDE SEQUENCE [LARGE SCALE GENOMIC DNA]</scope>
    <source>
        <strain evidence="6">DSM 44671</strain>
    </source>
</reference>
<dbReference type="Pfam" id="PF00775">
    <property type="entry name" value="Dioxygenase_C"/>
    <property type="match status" value="1"/>
</dbReference>
<evidence type="ECO:0000313" key="5">
    <source>
        <dbReference type="EMBL" id="SFW91398.1"/>
    </source>
</evidence>
<gene>
    <name evidence="5" type="ORF">SAMN04489730_7949</name>
</gene>